<dbReference type="STRING" id="904291.A7J15_07235"/>
<dbReference type="EMBL" id="LXMD01000024">
    <property type="protein sequence ID" value="OCG73621.1"/>
    <property type="molecule type" value="Genomic_DNA"/>
</dbReference>
<keyword evidence="2" id="KW-1185">Reference proteome</keyword>
<organism evidence="1 2">
    <name type="scientific">Microbacterium sediminis</name>
    <dbReference type="NCBI Taxonomy" id="904291"/>
    <lineage>
        <taxon>Bacteria</taxon>
        <taxon>Bacillati</taxon>
        <taxon>Actinomycetota</taxon>
        <taxon>Actinomycetes</taxon>
        <taxon>Micrococcales</taxon>
        <taxon>Microbacteriaceae</taxon>
        <taxon>Microbacterium</taxon>
    </lineage>
</organism>
<proteinExistence type="predicted"/>
<gene>
    <name evidence="1" type="ORF">A7J15_07235</name>
</gene>
<accession>A0A1B9NAI1</accession>
<name>A0A1B9NAI1_9MICO</name>
<dbReference type="RefSeq" id="WP_067026757.1">
    <property type="nucleotide sequence ID" value="NZ_CP038256.1"/>
</dbReference>
<protein>
    <submittedName>
        <fullName evidence="1">Acyl-CoA synthetase</fullName>
    </submittedName>
</protein>
<evidence type="ECO:0000313" key="2">
    <source>
        <dbReference type="Proteomes" id="UP000093355"/>
    </source>
</evidence>
<dbReference type="AlphaFoldDB" id="A0A1B9NAI1"/>
<dbReference type="OrthoDB" id="5083956at2"/>
<sequence>MMTARHVQLLRALFAAVAAVMITFSPDHSAEVGLAVFSGFAAASALILALSAWLVRPAGQRGRIVLLTAVYLVAGVVAGTPQLRGTTALFAVLIAWGLLAGLVELVIGIVDRRTDRVIARDTIFVGALTMLLGVASIVVRPEYRLDYFIEDAGRTFTLTGTIIAVGLFGAYAAIVAAFLGIAGLSPRPVAPAEPAPASALPTPKDPT</sequence>
<comment type="caution">
    <text evidence="1">The sequence shown here is derived from an EMBL/GenBank/DDBJ whole genome shotgun (WGS) entry which is preliminary data.</text>
</comment>
<evidence type="ECO:0000313" key="1">
    <source>
        <dbReference type="EMBL" id="OCG73621.1"/>
    </source>
</evidence>
<dbReference type="Proteomes" id="UP000093355">
    <property type="component" value="Unassembled WGS sequence"/>
</dbReference>
<reference evidence="1 2" key="1">
    <citation type="submission" date="2016-05" db="EMBL/GenBank/DDBJ databases">
        <authorList>
            <person name="Lavstsen T."/>
            <person name="Jespersen J.S."/>
        </authorList>
    </citation>
    <scope>NUCLEOTIDE SEQUENCE [LARGE SCALE GENOMIC DNA]</scope>
    <source>
        <strain evidence="1 2">YLB-01</strain>
    </source>
</reference>